<dbReference type="InterPro" id="IPR016166">
    <property type="entry name" value="FAD-bd_PCMH"/>
</dbReference>
<dbReference type="Gene3D" id="1.10.45.10">
    <property type="entry name" value="Vanillyl-alcohol Oxidase, Chain A, domain 4"/>
    <property type="match status" value="1"/>
</dbReference>
<dbReference type="InterPro" id="IPR016169">
    <property type="entry name" value="FAD-bd_PCMH_sub2"/>
</dbReference>
<dbReference type="InterPro" id="IPR016171">
    <property type="entry name" value="Vanillyl_alc_oxidase_C-sub2"/>
</dbReference>
<dbReference type="PROSITE" id="PS51387">
    <property type="entry name" value="FAD_PCMH"/>
    <property type="match status" value="1"/>
</dbReference>
<comment type="caution">
    <text evidence="3">The sequence shown here is derived from an EMBL/GenBank/DDBJ whole genome shotgun (WGS) entry which is preliminary data.</text>
</comment>
<dbReference type="InterPro" id="IPR036318">
    <property type="entry name" value="FAD-bd_PCMH-like_sf"/>
</dbReference>
<dbReference type="AlphaFoldDB" id="A0A1J7CF19"/>
<keyword evidence="4" id="KW-1185">Reference proteome</keyword>
<dbReference type="SUPFAM" id="SSF56176">
    <property type="entry name" value="FAD-binding/transporter-associated domain-like"/>
    <property type="match status" value="1"/>
</dbReference>
<evidence type="ECO:0000259" key="2">
    <source>
        <dbReference type="PROSITE" id="PS51387"/>
    </source>
</evidence>
<dbReference type="GO" id="GO:0080049">
    <property type="term" value="F:L-gulono-1,4-lactone dehydrogenase activity"/>
    <property type="evidence" value="ECO:0007669"/>
    <property type="project" value="TreeGrafter"/>
</dbReference>
<proteinExistence type="predicted"/>
<dbReference type="EMBL" id="MLCF01000025">
    <property type="protein sequence ID" value="OIV38298.1"/>
    <property type="molecule type" value="Genomic_DNA"/>
</dbReference>
<dbReference type="Gene3D" id="3.30.465.10">
    <property type="match status" value="1"/>
</dbReference>
<dbReference type="Gene3D" id="3.30.70.2530">
    <property type="match status" value="1"/>
</dbReference>
<evidence type="ECO:0000256" key="1">
    <source>
        <dbReference type="ARBA" id="ARBA00023002"/>
    </source>
</evidence>
<dbReference type="Proteomes" id="UP000243342">
    <property type="component" value="Unassembled WGS sequence"/>
</dbReference>
<evidence type="ECO:0000313" key="3">
    <source>
        <dbReference type="EMBL" id="OIV38298.1"/>
    </source>
</evidence>
<dbReference type="PIRSF" id="PIRSF000136">
    <property type="entry name" value="LGO_GLO"/>
    <property type="match status" value="1"/>
</dbReference>
<feature type="domain" description="FAD-binding PCMH-type" evidence="2">
    <location>
        <begin position="23"/>
        <end position="193"/>
    </location>
</feature>
<dbReference type="InterPro" id="IPR016167">
    <property type="entry name" value="FAD-bd_PCMH_sub1"/>
</dbReference>
<dbReference type="Gene3D" id="3.30.43.10">
    <property type="entry name" value="Uridine Diphospho-n-acetylenolpyruvylglucosamine Reductase, domain 2"/>
    <property type="match status" value="1"/>
</dbReference>
<dbReference type="Pfam" id="PF01565">
    <property type="entry name" value="FAD_binding_4"/>
    <property type="match status" value="1"/>
</dbReference>
<evidence type="ECO:0000313" key="4">
    <source>
        <dbReference type="Proteomes" id="UP000243342"/>
    </source>
</evidence>
<sequence>MTTAPQPTGEPAAATLTNWAGNLAFGAARLHRPRTLDELRRLVADAPGRVRALGCGHSFSTVADTDGDLVRLDALGADPDAITVDEDARTATVPAGMRYAEAAAALDARGWALHNLASLTHITVAGAVATGTHGSGSGVPSLAAAVVGLELLTADGALRTLTREADPEVFPGAVVSLGALGIATRITLRIEPAYRVAQWVYTDVALDAVAADFAAAFELADSVSVFTRWDDGRAKLWLKQRLGAGASGPASSLLGGSLATENVHPIPGTPAERIADTTPQCGVPGPWHRRLPHFLPEGTPSVGAEIQSEWLLPREEAVRGMAALRALGDRIAAVAQVSEIRTVAADDLWLSGAYGRDTVAFHFTWVRDEAAILPVVGAIDEALAPLGARPHWGKVSTLAGRQVREAYPRFADFAALREELDPSGTFRNAYLDALLG</sequence>
<dbReference type="InterPro" id="IPR010031">
    <property type="entry name" value="FAD_lactone_oxidase-like"/>
</dbReference>
<dbReference type="GO" id="GO:0071949">
    <property type="term" value="F:FAD binding"/>
    <property type="evidence" value="ECO:0007669"/>
    <property type="project" value="InterPro"/>
</dbReference>
<gene>
    <name evidence="3" type="ORF">BIV57_06435</name>
</gene>
<dbReference type="Gene3D" id="3.30.70.2520">
    <property type="match status" value="1"/>
</dbReference>
<reference evidence="3 4" key="1">
    <citation type="submission" date="2016-10" db="EMBL/GenBank/DDBJ databases">
        <title>Genome sequence of Streptomyces gilvigriseus MUSC 26.</title>
        <authorList>
            <person name="Lee L.-H."/>
            <person name="Ser H.-L."/>
        </authorList>
    </citation>
    <scope>NUCLEOTIDE SEQUENCE [LARGE SCALE GENOMIC DNA]</scope>
    <source>
        <strain evidence="3 4">MUSC 26</strain>
    </source>
</reference>
<dbReference type="PANTHER" id="PTHR43762">
    <property type="entry name" value="L-GULONOLACTONE OXIDASE"/>
    <property type="match status" value="1"/>
</dbReference>
<dbReference type="OrthoDB" id="9800184at2"/>
<accession>A0A1J7CF19</accession>
<keyword evidence="1" id="KW-0560">Oxidoreductase</keyword>
<dbReference type="GO" id="GO:0003885">
    <property type="term" value="F:D-arabinono-1,4-lactone oxidase activity"/>
    <property type="evidence" value="ECO:0007669"/>
    <property type="project" value="InterPro"/>
</dbReference>
<organism evidence="3 4">
    <name type="scientific">Mangrovactinospora gilvigrisea</name>
    <dbReference type="NCBI Taxonomy" id="1428644"/>
    <lineage>
        <taxon>Bacteria</taxon>
        <taxon>Bacillati</taxon>
        <taxon>Actinomycetota</taxon>
        <taxon>Actinomycetes</taxon>
        <taxon>Kitasatosporales</taxon>
        <taxon>Streptomycetaceae</taxon>
        <taxon>Mangrovactinospora</taxon>
    </lineage>
</organism>
<dbReference type="InterPro" id="IPR007173">
    <property type="entry name" value="ALO_C"/>
</dbReference>
<protein>
    <submittedName>
        <fullName evidence="3">FAD-binding protein</fullName>
    </submittedName>
</protein>
<dbReference type="PANTHER" id="PTHR43762:SF1">
    <property type="entry name" value="D-ARABINONO-1,4-LACTONE OXIDASE"/>
    <property type="match status" value="1"/>
</dbReference>
<dbReference type="STRING" id="1428644.BIV57_06435"/>
<dbReference type="Pfam" id="PF04030">
    <property type="entry name" value="ALO"/>
    <property type="match status" value="1"/>
</dbReference>
<name>A0A1J7CF19_9ACTN</name>
<dbReference type="RefSeq" id="WP_071655707.1">
    <property type="nucleotide sequence ID" value="NZ_MLCF01000025.1"/>
</dbReference>
<dbReference type="InterPro" id="IPR006094">
    <property type="entry name" value="Oxid_FAD_bind_N"/>
</dbReference>
<dbReference type="GO" id="GO:0016020">
    <property type="term" value="C:membrane"/>
    <property type="evidence" value="ECO:0007669"/>
    <property type="project" value="InterPro"/>
</dbReference>